<evidence type="ECO:0000313" key="4">
    <source>
        <dbReference type="Proteomes" id="UP000180088"/>
    </source>
</evidence>
<organism evidence="3 4">
    <name type="scientific">Chromobacterium sphagni</name>
    <dbReference type="NCBI Taxonomy" id="1903179"/>
    <lineage>
        <taxon>Bacteria</taxon>
        <taxon>Pseudomonadati</taxon>
        <taxon>Pseudomonadota</taxon>
        <taxon>Betaproteobacteria</taxon>
        <taxon>Neisseriales</taxon>
        <taxon>Chromobacteriaceae</taxon>
        <taxon>Chromobacterium</taxon>
    </lineage>
</organism>
<dbReference type="Pfam" id="PF02510">
    <property type="entry name" value="SPAN"/>
    <property type="match status" value="1"/>
</dbReference>
<dbReference type="AlphaFoldDB" id="A0A1S1WUW3"/>
<reference evidence="3 4" key="1">
    <citation type="submission" date="2016-09" db="EMBL/GenBank/DDBJ databases">
        <title>Chromobacterium muskegensis sp. nov., an insecticidal bacterium isolated from Sphagnum bogs.</title>
        <authorList>
            <person name="Sparks M.E."/>
            <person name="Blackburn M.B."/>
            <person name="Gundersen-Rindal D.E."/>
            <person name="Mitchell A."/>
            <person name="Farrar R."/>
            <person name="Kuhar D."/>
        </authorList>
    </citation>
    <scope>NUCLEOTIDE SEQUENCE [LARGE SCALE GENOMIC DNA]</scope>
    <source>
        <strain evidence="3 4">37-2</strain>
    </source>
</reference>
<feature type="compositionally biased region" description="Polar residues" evidence="1">
    <location>
        <begin position="314"/>
        <end position="323"/>
    </location>
</feature>
<feature type="region of interest" description="Disordered" evidence="1">
    <location>
        <begin position="24"/>
        <end position="109"/>
    </location>
</feature>
<comment type="caution">
    <text evidence="3">The sequence shown here is derived from an EMBL/GenBank/DDBJ whole genome shotgun (WGS) entry which is preliminary data.</text>
</comment>
<evidence type="ECO:0000259" key="2">
    <source>
        <dbReference type="Pfam" id="PF02510"/>
    </source>
</evidence>
<dbReference type="Proteomes" id="UP000180088">
    <property type="component" value="Unassembled WGS sequence"/>
</dbReference>
<gene>
    <name evidence="3" type="ORF">BI347_20020</name>
</gene>
<accession>A0A1S1WUW3</accession>
<evidence type="ECO:0000313" key="3">
    <source>
        <dbReference type="EMBL" id="OHX10799.1"/>
    </source>
</evidence>
<proteinExistence type="predicted"/>
<feature type="compositionally biased region" description="Basic and acidic residues" evidence="1">
    <location>
        <begin position="29"/>
        <end position="51"/>
    </location>
</feature>
<sequence>MPTTAPAAVAQIQNVEAEGVAGAFARQTGRLEHEEQTPGRDRDEKDKKEASPEGGLALPAAWLPPPARLQPHYRREQGAVGGARTEFGEKAGARKGGGASAQPPAPGATVRLDIRQALAAAMPAAGPLPAAKVSAHAEILSGSSVGKDKAEPAKKDAQASPQTQAAPSSSSAAVIAAPPRLEPLLQEHLRAVLPSAGDAPAGLPAQQPRSETRKPAASELAAAIADQPVPARHAAAAAQLPPAALPPRTRMESQPAMPTLATAAESQPGLTYRFQRWGGEHSVNIQLLPSHGAAQLTLQPSDSLVQQRLGEQWQHGNPQQWSLSRDGGERQQRDRQQPESEEDA</sequence>
<dbReference type="InterPro" id="IPR056746">
    <property type="entry name" value="SPAN_dom"/>
</dbReference>
<protein>
    <recommendedName>
        <fullName evidence="2">Surface presentation of antigen domain-containing protein</fullName>
    </recommendedName>
</protein>
<feature type="domain" description="Surface presentation of antigen" evidence="2">
    <location>
        <begin position="266"/>
        <end position="342"/>
    </location>
</feature>
<feature type="region of interest" description="Disordered" evidence="1">
    <location>
        <begin position="143"/>
        <end position="219"/>
    </location>
</feature>
<dbReference type="STRING" id="1903179.BI347_20020"/>
<dbReference type="EMBL" id="MKCS01000003">
    <property type="protein sequence ID" value="OHX10799.1"/>
    <property type="molecule type" value="Genomic_DNA"/>
</dbReference>
<feature type="compositionally biased region" description="Low complexity" evidence="1">
    <location>
        <begin position="232"/>
        <end position="248"/>
    </location>
</feature>
<feature type="compositionally biased region" description="Basic and acidic residues" evidence="1">
    <location>
        <begin position="326"/>
        <end position="338"/>
    </location>
</feature>
<name>A0A1S1WUW3_9NEIS</name>
<feature type="region of interest" description="Disordered" evidence="1">
    <location>
        <begin position="232"/>
        <end position="255"/>
    </location>
</feature>
<feature type="region of interest" description="Disordered" evidence="1">
    <location>
        <begin position="307"/>
        <end position="344"/>
    </location>
</feature>
<evidence type="ECO:0000256" key="1">
    <source>
        <dbReference type="SAM" id="MobiDB-lite"/>
    </source>
</evidence>
<feature type="compositionally biased region" description="Basic and acidic residues" evidence="1">
    <location>
        <begin position="146"/>
        <end position="157"/>
    </location>
</feature>
<feature type="compositionally biased region" description="Low complexity" evidence="1">
    <location>
        <begin position="158"/>
        <end position="179"/>
    </location>
</feature>